<keyword evidence="1" id="KW-0732">Signal</keyword>
<gene>
    <name evidence="2" type="ORF">VTJ49DRAFT_1475</name>
</gene>
<protein>
    <submittedName>
        <fullName evidence="2">Uncharacterized protein</fullName>
    </submittedName>
</protein>
<keyword evidence="3" id="KW-1185">Reference proteome</keyword>
<comment type="caution">
    <text evidence="2">The sequence shown here is derived from an EMBL/GenBank/DDBJ whole genome shotgun (WGS) entry which is preliminary data.</text>
</comment>
<sequence>MKFIPAIVLSLFSVPAVLAQGESCYYWDGAKYGAKRQRSLRKPVGLHWRPGLLGQLEVFLGCALRLIGAGLLAVVLKQTVALALAMSDAVTAGRIYKIGGL</sequence>
<evidence type="ECO:0000256" key="1">
    <source>
        <dbReference type="SAM" id="SignalP"/>
    </source>
</evidence>
<feature type="chain" id="PRO_5046774121" evidence="1">
    <location>
        <begin position="20"/>
        <end position="101"/>
    </location>
</feature>
<dbReference type="EMBL" id="JAZGSY010000155">
    <property type="protein sequence ID" value="KAL1839466.1"/>
    <property type="molecule type" value="Genomic_DNA"/>
</dbReference>
<evidence type="ECO:0000313" key="2">
    <source>
        <dbReference type="EMBL" id="KAL1839466.1"/>
    </source>
</evidence>
<accession>A0ABR3VCK0</accession>
<feature type="signal peptide" evidence="1">
    <location>
        <begin position="1"/>
        <end position="19"/>
    </location>
</feature>
<reference evidence="2 3" key="1">
    <citation type="journal article" date="2024" name="Commun. Biol.">
        <title>Comparative genomic analysis of thermophilic fungi reveals convergent evolutionary adaptations and gene losses.</title>
        <authorList>
            <person name="Steindorff A.S."/>
            <person name="Aguilar-Pontes M.V."/>
            <person name="Robinson A.J."/>
            <person name="Andreopoulos B."/>
            <person name="LaButti K."/>
            <person name="Kuo A."/>
            <person name="Mondo S."/>
            <person name="Riley R."/>
            <person name="Otillar R."/>
            <person name="Haridas S."/>
            <person name="Lipzen A."/>
            <person name="Grimwood J."/>
            <person name="Schmutz J."/>
            <person name="Clum A."/>
            <person name="Reid I.D."/>
            <person name="Moisan M.C."/>
            <person name="Butler G."/>
            <person name="Nguyen T.T.M."/>
            <person name="Dewar K."/>
            <person name="Conant G."/>
            <person name="Drula E."/>
            <person name="Henrissat B."/>
            <person name="Hansel C."/>
            <person name="Singer S."/>
            <person name="Hutchinson M.I."/>
            <person name="de Vries R.P."/>
            <person name="Natvig D.O."/>
            <person name="Powell A.J."/>
            <person name="Tsang A."/>
            <person name="Grigoriev I.V."/>
        </authorList>
    </citation>
    <scope>NUCLEOTIDE SEQUENCE [LARGE SCALE GENOMIC DNA]</scope>
    <source>
        <strain evidence="2 3">CBS 620.91</strain>
    </source>
</reference>
<dbReference type="Proteomes" id="UP001583172">
    <property type="component" value="Unassembled WGS sequence"/>
</dbReference>
<evidence type="ECO:0000313" key="3">
    <source>
        <dbReference type="Proteomes" id="UP001583172"/>
    </source>
</evidence>
<proteinExistence type="predicted"/>
<name>A0ABR3VCK0_HUMIN</name>
<organism evidence="2 3">
    <name type="scientific">Humicola insolens</name>
    <name type="common">Soft-rot fungus</name>
    <dbReference type="NCBI Taxonomy" id="85995"/>
    <lineage>
        <taxon>Eukaryota</taxon>
        <taxon>Fungi</taxon>
        <taxon>Dikarya</taxon>
        <taxon>Ascomycota</taxon>
        <taxon>Pezizomycotina</taxon>
        <taxon>Sordariomycetes</taxon>
        <taxon>Sordariomycetidae</taxon>
        <taxon>Sordariales</taxon>
        <taxon>Chaetomiaceae</taxon>
        <taxon>Mycothermus</taxon>
    </lineage>
</organism>